<proteinExistence type="inferred from homology"/>
<dbReference type="SUPFAM" id="SSF52949">
    <property type="entry name" value="Macro domain-like"/>
    <property type="match status" value="1"/>
</dbReference>
<feature type="binding site" evidence="8">
    <location>
        <position position="322"/>
    </location>
    <ligand>
        <name>Mn(2+)</name>
        <dbReference type="ChEBI" id="CHEBI:29035"/>
        <label>2</label>
    </ligand>
</feature>
<evidence type="ECO:0000256" key="7">
    <source>
        <dbReference type="ARBA" id="ARBA00049972"/>
    </source>
</evidence>
<evidence type="ECO:0000256" key="8">
    <source>
        <dbReference type="HAMAP-Rule" id="MF_00181"/>
    </source>
</evidence>
<feature type="binding site" evidence="8">
    <location>
        <position position="238"/>
    </location>
    <ligand>
        <name>Mn(2+)</name>
        <dbReference type="ChEBI" id="CHEBI:29035"/>
        <label>2</label>
    </ligand>
</feature>
<dbReference type="Pfam" id="PF02789">
    <property type="entry name" value="Peptidase_M17_N"/>
    <property type="match status" value="1"/>
</dbReference>
<feature type="binding site" evidence="8">
    <location>
        <position position="322"/>
    </location>
    <ligand>
        <name>Mn(2+)</name>
        <dbReference type="ChEBI" id="CHEBI:29035"/>
        <label>1</label>
    </ligand>
</feature>
<organism evidence="10 11">
    <name type="scientific">Solirubrobacter pauli</name>
    <dbReference type="NCBI Taxonomy" id="166793"/>
    <lineage>
        <taxon>Bacteria</taxon>
        <taxon>Bacillati</taxon>
        <taxon>Actinomycetota</taxon>
        <taxon>Thermoleophilia</taxon>
        <taxon>Solirubrobacterales</taxon>
        <taxon>Solirubrobacteraceae</taxon>
        <taxon>Solirubrobacter</taxon>
    </lineage>
</organism>
<feature type="active site" evidence="8">
    <location>
        <position position="250"/>
    </location>
</feature>
<feature type="active site" evidence="8">
    <location>
        <position position="324"/>
    </location>
</feature>
<dbReference type="EC" id="3.4.11.1" evidence="8"/>
<gene>
    <name evidence="8" type="primary">pepA</name>
    <name evidence="10" type="ORF">C8N24_1144</name>
</gene>
<dbReference type="InterPro" id="IPR000819">
    <property type="entry name" value="Peptidase_M17_C"/>
</dbReference>
<dbReference type="Proteomes" id="UP000278962">
    <property type="component" value="Unassembled WGS sequence"/>
</dbReference>
<comment type="similarity">
    <text evidence="3 8">Belongs to the peptidase M17 family.</text>
</comment>
<evidence type="ECO:0000256" key="6">
    <source>
        <dbReference type="ARBA" id="ARBA00022801"/>
    </source>
</evidence>
<evidence type="ECO:0000256" key="3">
    <source>
        <dbReference type="ARBA" id="ARBA00009528"/>
    </source>
</evidence>
<evidence type="ECO:0000313" key="10">
    <source>
        <dbReference type="EMBL" id="RKQ91322.1"/>
    </source>
</evidence>
<feature type="binding site" evidence="8">
    <location>
        <position position="243"/>
    </location>
    <ligand>
        <name>Mn(2+)</name>
        <dbReference type="ChEBI" id="CHEBI:29035"/>
        <label>1</label>
    </ligand>
</feature>
<keyword evidence="8" id="KW-0479">Metal-binding</keyword>
<dbReference type="GO" id="GO:0005737">
    <property type="term" value="C:cytoplasm"/>
    <property type="evidence" value="ECO:0007669"/>
    <property type="project" value="UniProtKB-SubCell"/>
</dbReference>
<keyword evidence="5 8" id="KW-0645">Protease</keyword>
<dbReference type="OrthoDB" id="9809354at2"/>
<dbReference type="EMBL" id="RBIL01000001">
    <property type="protein sequence ID" value="RKQ91322.1"/>
    <property type="molecule type" value="Genomic_DNA"/>
</dbReference>
<dbReference type="InterPro" id="IPR023042">
    <property type="entry name" value="Peptidase_M17_leu_NH2_pept"/>
</dbReference>
<dbReference type="EC" id="3.4.11.10" evidence="8"/>
<evidence type="ECO:0000256" key="1">
    <source>
        <dbReference type="ARBA" id="ARBA00000135"/>
    </source>
</evidence>
<keyword evidence="6 8" id="KW-0378">Hydrolase</keyword>
<sequence>MRVTSTTDAPTATDADTIVVGVFEDEGIAHDHGGGLQALVDSGEAKRGLRKLAVTHAEGRRYVIVGLGGRSDFDPERARVAAAAVVGRAKELGTKTLCWEVPHHVGDAHVAGLVEGTLLAAYTYREFKEPESDGIEALILSAHHALDATAAATVAGFVNRARDLQNRPANVLTPTALAERASELEGVSVEVLDGAGIRAAGMGAFAAVAQGSYEDARLITVRYDGEGATGPVLGYVGKAVTFDSGGISIKPAAKMHEMKFDMSGGAAVLEAVGAIAALKLPVRVAGVIGATENLPSGRSMKPGDIVRSKSGVSIEINNTDAEGRLVLADCLTHAIELGAERLIDLATLTGAMVVALGKTYAGLLASDDAWAAAVESAGQRAGELNWRLPLHVEYDEQIKGRYADIVNSPADRGAGGITAAQFLKRFAGDTPWAHLDIAGTAYDNKKPYTPNGGAGFGVRTLVELARGA</sequence>
<comment type="catalytic activity">
    <reaction evidence="2 8">
        <text>Release of an N-terminal amino acid, preferentially leucine, but not glutamic or aspartic acids.</text>
        <dbReference type="EC" id="3.4.11.10"/>
    </reaction>
</comment>
<dbReference type="GO" id="GO:0070006">
    <property type="term" value="F:metalloaminopeptidase activity"/>
    <property type="evidence" value="ECO:0007669"/>
    <property type="project" value="InterPro"/>
</dbReference>
<comment type="catalytic activity">
    <reaction evidence="1 8">
        <text>Release of an N-terminal amino acid, Xaa-|-Yaa-, in which Xaa is preferably Leu, but may be other amino acids including Pro although not Arg or Lys, and Yaa may be Pro. Amino acid amides and methyl esters are also readily hydrolyzed, but rates on arylamides are exceedingly low.</text>
        <dbReference type="EC" id="3.4.11.1"/>
    </reaction>
</comment>
<evidence type="ECO:0000256" key="5">
    <source>
        <dbReference type="ARBA" id="ARBA00022670"/>
    </source>
</evidence>
<keyword evidence="4 8" id="KW-0031">Aminopeptidase</keyword>
<feature type="binding site" evidence="8">
    <location>
        <position position="243"/>
    </location>
    <ligand>
        <name>Mn(2+)</name>
        <dbReference type="ChEBI" id="CHEBI:29035"/>
        <label>2</label>
    </ligand>
</feature>
<dbReference type="PANTHER" id="PTHR11963:SF23">
    <property type="entry name" value="CYTOSOL AMINOPEPTIDASE"/>
    <property type="match status" value="1"/>
</dbReference>
<dbReference type="InterPro" id="IPR011356">
    <property type="entry name" value="Leucine_aapep/pepB"/>
</dbReference>
<reference evidence="10 11" key="1">
    <citation type="submission" date="2018-10" db="EMBL/GenBank/DDBJ databases">
        <title>Genomic Encyclopedia of Archaeal and Bacterial Type Strains, Phase II (KMG-II): from individual species to whole genera.</title>
        <authorList>
            <person name="Goeker M."/>
        </authorList>
    </citation>
    <scope>NUCLEOTIDE SEQUENCE [LARGE SCALE GENOMIC DNA]</scope>
    <source>
        <strain evidence="10 11">DSM 14954</strain>
    </source>
</reference>
<feature type="binding site" evidence="8">
    <location>
        <position position="261"/>
    </location>
    <ligand>
        <name>Mn(2+)</name>
        <dbReference type="ChEBI" id="CHEBI:29035"/>
        <label>2</label>
    </ligand>
</feature>
<dbReference type="InterPro" id="IPR008283">
    <property type="entry name" value="Peptidase_M17_N"/>
</dbReference>
<dbReference type="CDD" id="cd00433">
    <property type="entry name" value="Peptidase_M17"/>
    <property type="match status" value="1"/>
</dbReference>
<keyword evidence="11" id="KW-1185">Reference proteome</keyword>
<dbReference type="AlphaFoldDB" id="A0A660L8I0"/>
<dbReference type="PANTHER" id="PTHR11963">
    <property type="entry name" value="LEUCINE AMINOPEPTIDASE-RELATED"/>
    <property type="match status" value="1"/>
</dbReference>
<dbReference type="InterPro" id="IPR043472">
    <property type="entry name" value="Macro_dom-like"/>
</dbReference>
<dbReference type="Pfam" id="PF00883">
    <property type="entry name" value="Peptidase_M17"/>
    <property type="match status" value="1"/>
</dbReference>
<evidence type="ECO:0000259" key="9">
    <source>
        <dbReference type="PROSITE" id="PS00631"/>
    </source>
</evidence>
<comment type="cofactor">
    <cofactor evidence="8">
        <name>Mn(2+)</name>
        <dbReference type="ChEBI" id="CHEBI:29035"/>
    </cofactor>
    <text evidence="8">Binds 2 manganese ions per subunit.</text>
</comment>
<accession>A0A660L8I0</accession>
<evidence type="ECO:0000313" key="11">
    <source>
        <dbReference type="Proteomes" id="UP000278962"/>
    </source>
</evidence>
<dbReference type="RefSeq" id="WP_121248837.1">
    <property type="nucleotide sequence ID" value="NZ_RBIL01000001.1"/>
</dbReference>
<feature type="domain" description="Cytosol aminopeptidase" evidence="9">
    <location>
        <begin position="318"/>
        <end position="325"/>
    </location>
</feature>
<comment type="subcellular location">
    <subcellularLocation>
        <location evidence="8">Cytoplasm</location>
    </subcellularLocation>
</comment>
<dbReference type="HAMAP" id="MF_00181">
    <property type="entry name" value="Cytosol_peptidase_M17"/>
    <property type="match status" value="1"/>
</dbReference>
<comment type="function">
    <text evidence="7 8">Presumably involved in the processing and regular turnover of intracellular proteins. Catalyzes the removal of unsubstituted N-terminal amino acids from various peptides.</text>
</comment>
<evidence type="ECO:0000256" key="4">
    <source>
        <dbReference type="ARBA" id="ARBA00022438"/>
    </source>
</evidence>
<feature type="binding site" evidence="8">
    <location>
        <position position="320"/>
    </location>
    <ligand>
        <name>Mn(2+)</name>
        <dbReference type="ChEBI" id="CHEBI:29035"/>
        <label>1</label>
    </ligand>
</feature>
<protein>
    <recommendedName>
        <fullName evidence="8">Probable cytosol aminopeptidase</fullName>
        <ecNumber evidence="8">3.4.11.1</ecNumber>
    </recommendedName>
    <alternativeName>
        <fullName evidence="8">Leucine aminopeptidase</fullName>
        <shortName evidence="8">LAP</shortName>
        <ecNumber evidence="8">3.4.11.10</ecNumber>
    </alternativeName>
    <alternativeName>
        <fullName evidence="8">Leucyl aminopeptidase</fullName>
    </alternativeName>
</protein>
<dbReference type="GO" id="GO:0030145">
    <property type="term" value="F:manganese ion binding"/>
    <property type="evidence" value="ECO:0007669"/>
    <property type="project" value="UniProtKB-UniRule"/>
</dbReference>
<dbReference type="Gene3D" id="3.40.630.10">
    <property type="entry name" value="Zn peptidases"/>
    <property type="match status" value="1"/>
</dbReference>
<comment type="caution">
    <text evidence="10">The sequence shown here is derived from an EMBL/GenBank/DDBJ whole genome shotgun (WGS) entry which is preliminary data.</text>
</comment>
<keyword evidence="8" id="KW-0464">Manganese</keyword>
<dbReference type="Gene3D" id="3.40.220.10">
    <property type="entry name" value="Leucine Aminopeptidase, subunit E, domain 1"/>
    <property type="match status" value="1"/>
</dbReference>
<dbReference type="PRINTS" id="PR00481">
    <property type="entry name" value="LAMNOPPTDASE"/>
</dbReference>
<keyword evidence="8" id="KW-0963">Cytoplasm</keyword>
<evidence type="ECO:0000256" key="2">
    <source>
        <dbReference type="ARBA" id="ARBA00000967"/>
    </source>
</evidence>
<dbReference type="GO" id="GO:0006508">
    <property type="term" value="P:proteolysis"/>
    <property type="evidence" value="ECO:0007669"/>
    <property type="project" value="UniProtKB-KW"/>
</dbReference>
<name>A0A660L8I0_9ACTN</name>
<dbReference type="PROSITE" id="PS00631">
    <property type="entry name" value="CYTOSOL_AP"/>
    <property type="match status" value="1"/>
</dbReference>
<dbReference type="SUPFAM" id="SSF53187">
    <property type="entry name" value="Zn-dependent exopeptidases"/>
    <property type="match status" value="1"/>
</dbReference>